<feature type="coiled-coil region" evidence="1">
    <location>
        <begin position="114"/>
        <end position="144"/>
    </location>
</feature>
<organism evidence="2 3">
    <name type="scientific">Trichomonas vaginalis (strain ATCC PRA-98 / G3)</name>
    <dbReference type="NCBI Taxonomy" id="412133"/>
    <lineage>
        <taxon>Eukaryota</taxon>
        <taxon>Metamonada</taxon>
        <taxon>Parabasalia</taxon>
        <taxon>Trichomonadida</taxon>
        <taxon>Trichomonadidae</taxon>
        <taxon>Trichomonas</taxon>
    </lineage>
</organism>
<evidence type="ECO:0008006" key="4">
    <source>
        <dbReference type="Google" id="ProtNLM"/>
    </source>
</evidence>
<dbReference type="KEGG" id="tva:4775895"/>
<dbReference type="OrthoDB" id="10534896at2759"/>
<proteinExistence type="predicted"/>
<protein>
    <recommendedName>
        <fullName evidence="4">SH3 domain-containing protein</fullName>
    </recommendedName>
</protein>
<gene>
    <name evidence="2" type="ORF">TVAG_010990</name>
</gene>
<name>A2DP25_TRIV3</name>
<dbReference type="InParanoid" id="A2DP25"/>
<reference evidence="2" key="1">
    <citation type="submission" date="2006-10" db="EMBL/GenBank/DDBJ databases">
        <authorList>
            <person name="Amadeo P."/>
            <person name="Zhao Q."/>
            <person name="Wortman J."/>
            <person name="Fraser-Liggett C."/>
            <person name="Carlton J."/>
        </authorList>
    </citation>
    <scope>NUCLEOTIDE SEQUENCE</scope>
    <source>
        <strain evidence="2">G3</strain>
    </source>
</reference>
<keyword evidence="1" id="KW-0175">Coiled coil</keyword>
<dbReference type="RefSeq" id="XP_001330009.1">
    <property type="nucleotide sequence ID" value="XM_001329974.1"/>
</dbReference>
<sequence length="351" mass="39615">MAATFRPYGELPLLLDQAVERSRLISETLQQYVLEYAQDFESLQEKISKLAFDPLIHKDEKSAPDPNEFHSEIFKEFPKMAVKNLLQVKSYEYAAHQLKKFANSNIASTQAHYAGRAAAIKKSLQEELARFEEARQKNDEAKNRFNLAGCVLRDAEAKGVKDLGKLQQDFIEARRRAINANTKSRIAAEASTQNMEALVTQIEELENWRSEELKSILLDLSAKLANVANHLITTSSDMAQSAHELPLELDSTIISNFNQFRRAGADDAFQLWSVHPLTSQYLPQDQLFKKEREAGGVQLFVVKENYNGPANHLNAYAGEIVCGLKQEGEYYLCKNINDSVGLLPTSLLNFM</sequence>
<evidence type="ECO:0000313" key="3">
    <source>
        <dbReference type="Proteomes" id="UP000001542"/>
    </source>
</evidence>
<dbReference type="VEuPathDB" id="TrichDB:TVAGG3_0989300"/>
<dbReference type="Proteomes" id="UP000001542">
    <property type="component" value="Unassembled WGS sequence"/>
</dbReference>
<dbReference type="EMBL" id="DS113225">
    <property type="protein sequence ID" value="EAY17874.1"/>
    <property type="molecule type" value="Genomic_DNA"/>
</dbReference>
<keyword evidence="3" id="KW-1185">Reference proteome</keyword>
<dbReference type="VEuPathDB" id="TrichDB:TVAG_010990"/>
<evidence type="ECO:0000256" key="1">
    <source>
        <dbReference type="SAM" id="Coils"/>
    </source>
</evidence>
<accession>A2DP25</accession>
<evidence type="ECO:0000313" key="2">
    <source>
        <dbReference type="EMBL" id="EAY17874.1"/>
    </source>
</evidence>
<dbReference type="AlphaFoldDB" id="A2DP25"/>
<reference evidence="2" key="2">
    <citation type="journal article" date="2007" name="Science">
        <title>Draft genome sequence of the sexually transmitted pathogen Trichomonas vaginalis.</title>
        <authorList>
            <person name="Carlton J.M."/>
            <person name="Hirt R.P."/>
            <person name="Silva J.C."/>
            <person name="Delcher A.L."/>
            <person name="Schatz M."/>
            <person name="Zhao Q."/>
            <person name="Wortman J.R."/>
            <person name="Bidwell S.L."/>
            <person name="Alsmark U.C.M."/>
            <person name="Besteiro S."/>
            <person name="Sicheritz-Ponten T."/>
            <person name="Noel C.J."/>
            <person name="Dacks J.B."/>
            <person name="Foster P.G."/>
            <person name="Simillion C."/>
            <person name="Van de Peer Y."/>
            <person name="Miranda-Saavedra D."/>
            <person name="Barton G.J."/>
            <person name="Westrop G.D."/>
            <person name="Mueller S."/>
            <person name="Dessi D."/>
            <person name="Fiori P.L."/>
            <person name="Ren Q."/>
            <person name="Paulsen I."/>
            <person name="Zhang H."/>
            <person name="Bastida-Corcuera F.D."/>
            <person name="Simoes-Barbosa A."/>
            <person name="Brown M.T."/>
            <person name="Hayes R.D."/>
            <person name="Mukherjee M."/>
            <person name="Okumura C.Y."/>
            <person name="Schneider R."/>
            <person name="Smith A.J."/>
            <person name="Vanacova S."/>
            <person name="Villalvazo M."/>
            <person name="Haas B.J."/>
            <person name="Pertea M."/>
            <person name="Feldblyum T.V."/>
            <person name="Utterback T.R."/>
            <person name="Shu C.L."/>
            <person name="Osoegawa K."/>
            <person name="de Jong P.J."/>
            <person name="Hrdy I."/>
            <person name="Horvathova L."/>
            <person name="Zubacova Z."/>
            <person name="Dolezal P."/>
            <person name="Malik S.B."/>
            <person name="Logsdon J.M. Jr."/>
            <person name="Henze K."/>
            <person name="Gupta A."/>
            <person name="Wang C.C."/>
            <person name="Dunne R.L."/>
            <person name="Upcroft J.A."/>
            <person name="Upcroft P."/>
            <person name="White O."/>
            <person name="Salzberg S.L."/>
            <person name="Tang P."/>
            <person name="Chiu C.-H."/>
            <person name="Lee Y.-S."/>
            <person name="Embley T.M."/>
            <person name="Coombs G.H."/>
            <person name="Mottram J.C."/>
            <person name="Tachezy J."/>
            <person name="Fraser-Liggett C.M."/>
            <person name="Johnson P.J."/>
        </authorList>
    </citation>
    <scope>NUCLEOTIDE SEQUENCE [LARGE SCALE GENOMIC DNA]</scope>
    <source>
        <strain evidence="2">G3</strain>
    </source>
</reference>